<dbReference type="Gene3D" id="3.90.226.10">
    <property type="entry name" value="2-enoyl-CoA Hydratase, Chain A, domain 1"/>
    <property type="match status" value="2"/>
</dbReference>
<sequence>MAVLIAITRSLGERCAKRSTISISSHNFRFQTLRTLVLKPSLSQSVNLRLLSHYDTEFVEINLDRSEEKNAFENIMLKGLGHAFEAINQDSSASVVMLSSSIPNVFCADLMFSSHRNIATQPTMAWKGEKALLGLPETGLAIIPEGTQRLPRLVGKTIAKDLIFTGRRIGGKHAMSICLVNYRVPALEAHPKALEIAREINQKNPHVSHTSIHRWRKSEIIYKKKRWKSPSRFRGVLAAANHKWGVRISSDYKAYWLGTYQIEEEAAIAYDRAALKLQKTNTVLNFPHIINTPQEKSFQSWYSDDEILKMIKDRTYSSNFSSFLAHQALELKPTDVTNVKGLHIPKEYALRYLPPLGNSSGNGTQTESDPMDITFYDKKYVCWTFRYSYLGIIQVFCFTKGWKDFVTMNNLNSGDTVIFYGCHHVDEAGQRGMFYMIDIHRNVPENHNVVQGGEQGFGSYVDGIKGVDQNNGVKLFGVKIG</sequence>
<dbReference type="CDD" id="cd00018">
    <property type="entry name" value="AP2"/>
    <property type="match status" value="1"/>
</dbReference>
<evidence type="ECO:0000256" key="3">
    <source>
        <dbReference type="ARBA" id="ARBA00009089"/>
    </source>
</evidence>
<feature type="domain" description="AP2/ERF" evidence="9">
    <location>
        <begin position="232"/>
        <end position="287"/>
    </location>
</feature>
<evidence type="ECO:0000313" key="11">
    <source>
        <dbReference type="Proteomes" id="UP001472677"/>
    </source>
</evidence>
<dbReference type="PANTHER" id="PTHR11941">
    <property type="entry name" value="ENOYL-COA HYDRATASE-RELATED"/>
    <property type="match status" value="1"/>
</dbReference>
<dbReference type="InterPro" id="IPR001753">
    <property type="entry name" value="Enoyl-CoA_hydra/iso"/>
</dbReference>
<evidence type="ECO:0000256" key="6">
    <source>
        <dbReference type="ARBA" id="ARBA00023163"/>
    </source>
</evidence>
<name>A0ABR2DGW0_9ROSI</name>
<keyword evidence="4" id="KW-0805">Transcription regulation</keyword>
<evidence type="ECO:0000256" key="5">
    <source>
        <dbReference type="ARBA" id="ARBA00023125"/>
    </source>
</evidence>
<comment type="similarity">
    <text evidence="2">Belongs to the enoyl-CoA hydratase/isomerase family.</text>
</comment>
<dbReference type="Proteomes" id="UP001472677">
    <property type="component" value="Unassembled WGS sequence"/>
</dbReference>
<dbReference type="InterPro" id="IPR016177">
    <property type="entry name" value="DNA-bd_dom_sf"/>
</dbReference>
<evidence type="ECO:0000259" key="8">
    <source>
        <dbReference type="PROSITE" id="PS50863"/>
    </source>
</evidence>
<proteinExistence type="inferred from homology"/>
<dbReference type="SUPFAM" id="SSF54171">
    <property type="entry name" value="DNA-binding domain"/>
    <property type="match status" value="1"/>
</dbReference>
<dbReference type="InterPro" id="IPR029045">
    <property type="entry name" value="ClpP/crotonase-like_dom_sf"/>
</dbReference>
<keyword evidence="7" id="KW-0539">Nucleus</keyword>
<dbReference type="CDD" id="cd06558">
    <property type="entry name" value="crotonase-like"/>
    <property type="match status" value="1"/>
</dbReference>
<protein>
    <recommendedName>
        <fullName evidence="12">AP2/ERF and B3 domain-containing transcription factor</fullName>
    </recommendedName>
</protein>
<organism evidence="10 11">
    <name type="scientific">Hibiscus sabdariffa</name>
    <name type="common">roselle</name>
    <dbReference type="NCBI Taxonomy" id="183260"/>
    <lineage>
        <taxon>Eukaryota</taxon>
        <taxon>Viridiplantae</taxon>
        <taxon>Streptophyta</taxon>
        <taxon>Embryophyta</taxon>
        <taxon>Tracheophyta</taxon>
        <taxon>Spermatophyta</taxon>
        <taxon>Magnoliopsida</taxon>
        <taxon>eudicotyledons</taxon>
        <taxon>Gunneridae</taxon>
        <taxon>Pentapetalae</taxon>
        <taxon>rosids</taxon>
        <taxon>malvids</taxon>
        <taxon>Malvales</taxon>
        <taxon>Malvaceae</taxon>
        <taxon>Malvoideae</taxon>
        <taxon>Hibiscus</taxon>
    </lineage>
</organism>
<evidence type="ECO:0000256" key="7">
    <source>
        <dbReference type="ARBA" id="ARBA00023242"/>
    </source>
</evidence>
<feature type="domain" description="TF-B3" evidence="8">
    <location>
        <begin position="327"/>
        <end position="443"/>
    </location>
</feature>
<reference evidence="10 11" key="1">
    <citation type="journal article" date="2024" name="G3 (Bethesda)">
        <title>Genome assembly of Hibiscus sabdariffa L. provides insights into metabolisms of medicinal natural products.</title>
        <authorList>
            <person name="Kim T."/>
        </authorList>
    </citation>
    <scope>NUCLEOTIDE SEQUENCE [LARGE SCALE GENOMIC DNA]</scope>
    <source>
        <strain evidence="10">TK-2024</strain>
        <tissue evidence="10">Old leaves</tissue>
    </source>
</reference>
<dbReference type="PANTHER" id="PTHR11941:SF171">
    <property type="entry name" value="SD19268P"/>
    <property type="match status" value="1"/>
</dbReference>
<keyword evidence="5" id="KW-0238">DNA-binding</keyword>
<accession>A0ABR2DGW0</accession>
<evidence type="ECO:0000259" key="9">
    <source>
        <dbReference type="PROSITE" id="PS51032"/>
    </source>
</evidence>
<comment type="subcellular location">
    <subcellularLocation>
        <location evidence="1">Nucleus</location>
    </subcellularLocation>
</comment>
<dbReference type="SUPFAM" id="SSF101936">
    <property type="entry name" value="DNA-binding pseudobarrel domain"/>
    <property type="match status" value="1"/>
</dbReference>
<dbReference type="SUPFAM" id="SSF52096">
    <property type="entry name" value="ClpP/crotonase"/>
    <property type="match status" value="1"/>
</dbReference>
<dbReference type="InterPro" id="IPR001471">
    <property type="entry name" value="AP2/ERF_dom"/>
</dbReference>
<dbReference type="PROSITE" id="PS50863">
    <property type="entry name" value="B3"/>
    <property type="match status" value="1"/>
</dbReference>
<evidence type="ECO:0000256" key="4">
    <source>
        <dbReference type="ARBA" id="ARBA00023015"/>
    </source>
</evidence>
<dbReference type="EMBL" id="JBBPBM010000028">
    <property type="protein sequence ID" value="KAK8538180.1"/>
    <property type="molecule type" value="Genomic_DNA"/>
</dbReference>
<dbReference type="PROSITE" id="PS51032">
    <property type="entry name" value="AP2_ERF"/>
    <property type="match status" value="1"/>
</dbReference>
<gene>
    <name evidence="10" type="ORF">V6N12_044316</name>
</gene>
<dbReference type="InterPro" id="IPR036955">
    <property type="entry name" value="AP2/ERF_dom_sf"/>
</dbReference>
<dbReference type="Pfam" id="PF02362">
    <property type="entry name" value="B3"/>
    <property type="match status" value="1"/>
</dbReference>
<dbReference type="Pfam" id="PF00378">
    <property type="entry name" value="ECH_1"/>
    <property type="match status" value="2"/>
</dbReference>
<evidence type="ECO:0000313" key="10">
    <source>
        <dbReference type="EMBL" id="KAK8538180.1"/>
    </source>
</evidence>
<dbReference type="SMART" id="SM01019">
    <property type="entry name" value="B3"/>
    <property type="match status" value="1"/>
</dbReference>
<dbReference type="InterPro" id="IPR015300">
    <property type="entry name" value="DNA-bd_pseudobarrel_sf"/>
</dbReference>
<comment type="similarity">
    <text evidence="3">Belongs to the AP2/ERF transcription factor family. RAV subfamily.</text>
</comment>
<evidence type="ECO:0000256" key="1">
    <source>
        <dbReference type="ARBA" id="ARBA00004123"/>
    </source>
</evidence>
<evidence type="ECO:0000256" key="2">
    <source>
        <dbReference type="ARBA" id="ARBA00005254"/>
    </source>
</evidence>
<keyword evidence="11" id="KW-1185">Reference proteome</keyword>
<dbReference type="InterPro" id="IPR003340">
    <property type="entry name" value="B3_DNA-bd"/>
</dbReference>
<evidence type="ECO:0008006" key="12">
    <source>
        <dbReference type="Google" id="ProtNLM"/>
    </source>
</evidence>
<keyword evidence="6" id="KW-0804">Transcription</keyword>
<dbReference type="Gene3D" id="2.40.330.10">
    <property type="entry name" value="DNA-binding pseudobarrel domain"/>
    <property type="match status" value="1"/>
</dbReference>
<dbReference type="SMART" id="SM00380">
    <property type="entry name" value="AP2"/>
    <property type="match status" value="1"/>
</dbReference>
<dbReference type="CDD" id="cd10017">
    <property type="entry name" value="B3_DNA"/>
    <property type="match status" value="1"/>
</dbReference>
<comment type="caution">
    <text evidence="10">The sequence shown here is derived from an EMBL/GenBank/DDBJ whole genome shotgun (WGS) entry which is preliminary data.</text>
</comment>
<dbReference type="Gene3D" id="3.30.730.10">
    <property type="entry name" value="AP2/ERF domain"/>
    <property type="match status" value="1"/>
</dbReference>